<comment type="caution">
    <text evidence="2">The sequence shown here is derived from an EMBL/GenBank/DDBJ whole genome shotgun (WGS) entry which is preliminary data.</text>
</comment>
<evidence type="ECO:0000313" key="3">
    <source>
        <dbReference type="Proteomes" id="UP000323164"/>
    </source>
</evidence>
<dbReference type="AlphaFoldDB" id="A0A5D8YPT5"/>
<gene>
    <name evidence="2" type="ORF">FW784_12765</name>
</gene>
<protein>
    <submittedName>
        <fullName evidence="2">Uncharacterized protein</fullName>
    </submittedName>
</protein>
<sequence>MTNTRPLTQDDLKAAAYFAVGVTSEGSIGGHDVSYRLSFAGNVAGDGRMSPVGNSGYSFGTLQIDLGANPAVARDMLDHYQQWADGEPDRAALHLTPDAYASTLHALQRNGRAMRAAEAHDIDRTDINRFLGSDVGRAFVHGLDRQHAEAITRVDRTVGNHDSALERLERTELYRNATDDDQARLAGILMKLQNQSGERYTPRLLERIERHELGSAVDVKAAVDGLLPNQANGNPDYVQSGADNTLRGIALFNTLRAAERGNPLAIAWNSVTSDPLAGPSHARPAGTCSAESGLKYDTIRSLFLTPEASQRLVHALDHGATLAEGDPALHHGRRHAGFYADGGNFVHWNANGQGVACIGGHWRSVDPEHLHRAVQRDGSVDLTLTENGRTTTLLHVDRHARTTGPAAREPEPAAHPAPAPMHPDGLGQRRFARLDRRVRAPHEGDGHP</sequence>
<feature type="region of interest" description="Disordered" evidence="1">
    <location>
        <begin position="401"/>
        <end position="448"/>
    </location>
</feature>
<feature type="compositionally biased region" description="Basic and acidic residues" evidence="1">
    <location>
        <begin position="432"/>
        <end position="448"/>
    </location>
</feature>
<dbReference type="Proteomes" id="UP000323164">
    <property type="component" value="Unassembled WGS sequence"/>
</dbReference>
<reference evidence="2 3" key="1">
    <citation type="submission" date="2019-08" db="EMBL/GenBank/DDBJ databases">
        <title>Draft genome sequence of Lysobacter sp. UKS-15.</title>
        <authorList>
            <person name="Im W.-T."/>
        </authorList>
    </citation>
    <scope>NUCLEOTIDE SEQUENCE [LARGE SCALE GENOMIC DNA]</scope>
    <source>
        <strain evidence="2 3">UKS-15</strain>
    </source>
</reference>
<organism evidence="2 3">
    <name type="scientific">Cognatilysobacter lacus</name>
    <dbReference type="NCBI Taxonomy" id="1643323"/>
    <lineage>
        <taxon>Bacteria</taxon>
        <taxon>Pseudomonadati</taxon>
        <taxon>Pseudomonadota</taxon>
        <taxon>Gammaproteobacteria</taxon>
        <taxon>Lysobacterales</taxon>
        <taxon>Lysobacteraceae</taxon>
        <taxon>Cognatilysobacter</taxon>
    </lineage>
</organism>
<name>A0A5D8YPT5_9GAMM</name>
<accession>A0A5D8YPT5</accession>
<dbReference type="EMBL" id="VTRV01000188">
    <property type="protein sequence ID" value="TZF84286.1"/>
    <property type="molecule type" value="Genomic_DNA"/>
</dbReference>
<proteinExistence type="predicted"/>
<evidence type="ECO:0000313" key="2">
    <source>
        <dbReference type="EMBL" id="TZF84286.1"/>
    </source>
</evidence>
<keyword evidence="3" id="KW-1185">Reference proteome</keyword>
<evidence type="ECO:0000256" key="1">
    <source>
        <dbReference type="SAM" id="MobiDB-lite"/>
    </source>
</evidence>
<feature type="non-terminal residue" evidence="2">
    <location>
        <position position="448"/>
    </location>
</feature>